<feature type="transmembrane region" description="Helical" evidence="1">
    <location>
        <begin position="80"/>
        <end position="101"/>
    </location>
</feature>
<dbReference type="Proteomes" id="UP001626537">
    <property type="component" value="Chromosome"/>
</dbReference>
<dbReference type="RefSeq" id="WP_407347614.1">
    <property type="nucleotide sequence ID" value="NZ_CP136864.1"/>
</dbReference>
<reference evidence="2 3" key="1">
    <citation type="submission" date="2023-10" db="EMBL/GenBank/DDBJ databases">
        <title>Two novel species belonging to the OM43/NOR5 clade.</title>
        <authorList>
            <person name="Park M."/>
        </authorList>
    </citation>
    <scope>NUCLEOTIDE SEQUENCE [LARGE SCALE GENOMIC DNA]</scope>
    <source>
        <strain evidence="2 3">IMCC43200</strain>
    </source>
</reference>
<keyword evidence="1" id="KW-0472">Membrane</keyword>
<keyword evidence="1" id="KW-1133">Transmembrane helix</keyword>
<evidence type="ECO:0000313" key="3">
    <source>
        <dbReference type="Proteomes" id="UP001626537"/>
    </source>
</evidence>
<keyword evidence="1" id="KW-0812">Transmembrane</keyword>
<evidence type="ECO:0008006" key="4">
    <source>
        <dbReference type="Google" id="ProtNLM"/>
    </source>
</evidence>
<gene>
    <name evidence="2" type="ORF">R0135_14365</name>
</gene>
<accession>A0ABZ0I1Q5</accession>
<keyword evidence="3" id="KW-1185">Reference proteome</keyword>
<organism evidence="2 3">
    <name type="scientific">Congregibacter variabilis</name>
    <dbReference type="NCBI Taxonomy" id="3081200"/>
    <lineage>
        <taxon>Bacteria</taxon>
        <taxon>Pseudomonadati</taxon>
        <taxon>Pseudomonadota</taxon>
        <taxon>Gammaproteobacteria</taxon>
        <taxon>Cellvibrionales</taxon>
        <taxon>Halieaceae</taxon>
        <taxon>Congregibacter</taxon>
    </lineage>
</organism>
<evidence type="ECO:0000256" key="1">
    <source>
        <dbReference type="SAM" id="Phobius"/>
    </source>
</evidence>
<sequence>MALIAFDTLGCVRRLTEAGMDEKIATAQAQVMAETFIHNAEQLVTRDYLNERLRFALASLELRLEPRFSRLEQGQRLHSALLAIIAASTVIPFLQTIFAQIGP</sequence>
<proteinExistence type="predicted"/>
<name>A0ABZ0I1Q5_9GAMM</name>
<dbReference type="EMBL" id="CP136864">
    <property type="protein sequence ID" value="WOJ92958.1"/>
    <property type="molecule type" value="Genomic_DNA"/>
</dbReference>
<protein>
    <recommendedName>
        <fullName evidence="4">DUF1640 domain-containing protein</fullName>
    </recommendedName>
</protein>
<evidence type="ECO:0000313" key="2">
    <source>
        <dbReference type="EMBL" id="WOJ92958.1"/>
    </source>
</evidence>